<dbReference type="EC" id="3.4.16.-" evidence="7"/>
<keyword evidence="6" id="KW-0325">Glycoprotein</keyword>
<dbReference type="PROSITE" id="PS00131">
    <property type="entry name" value="CARBOXYPEPT_SER_SER"/>
    <property type="match status" value="1"/>
</dbReference>
<reference evidence="8 9" key="1">
    <citation type="journal article" date="2013" name="BMC Genomics">
        <title>Genomics-driven discovery of the pneumocandin biosynthetic gene cluster in the fungus Glarea lozoyensis.</title>
        <authorList>
            <person name="Chen L."/>
            <person name="Yue Q."/>
            <person name="Zhang X."/>
            <person name="Xiang M."/>
            <person name="Wang C."/>
            <person name="Li S."/>
            <person name="Che Y."/>
            <person name="Ortiz-Lopez F.J."/>
            <person name="Bills G.F."/>
            <person name="Liu X."/>
            <person name="An Z."/>
        </authorList>
    </citation>
    <scope>NUCLEOTIDE SEQUENCE [LARGE SCALE GENOMIC DNA]</scope>
    <source>
        <strain evidence="9">ATCC 20868 / MF5171</strain>
    </source>
</reference>
<dbReference type="OrthoDB" id="443318at2759"/>
<keyword evidence="2 7" id="KW-0121">Carboxypeptidase</keyword>
<feature type="signal peptide" evidence="7">
    <location>
        <begin position="1"/>
        <end position="18"/>
    </location>
</feature>
<dbReference type="GeneID" id="19470957"/>
<evidence type="ECO:0000256" key="5">
    <source>
        <dbReference type="ARBA" id="ARBA00022801"/>
    </source>
</evidence>
<dbReference type="InterPro" id="IPR018202">
    <property type="entry name" value="Ser_caboxypep_ser_AS"/>
</dbReference>
<dbReference type="GO" id="GO:0006508">
    <property type="term" value="P:proteolysis"/>
    <property type="evidence" value="ECO:0007669"/>
    <property type="project" value="UniProtKB-KW"/>
</dbReference>
<dbReference type="eggNOG" id="KOG1282">
    <property type="taxonomic scope" value="Eukaryota"/>
</dbReference>
<evidence type="ECO:0000256" key="4">
    <source>
        <dbReference type="ARBA" id="ARBA00022729"/>
    </source>
</evidence>
<dbReference type="Pfam" id="PF00450">
    <property type="entry name" value="Peptidase_S10"/>
    <property type="match status" value="1"/>
</dbReference>
<dbReference type="Proteomes" id="UP000016922">
    <property type="component" value="Unassembled WGS sequence"/>
</dbReference>
<dbReference type="AlphaFoldDB" id="S3D3Z8"/>
<dbReference type="MEROPS" id="S10.014"/>
<dbReference type="KEGG" id="glz:GLAREA_11916"/>
<organism evidence="8 9">
    <name type="scientific">Glarea lozoyensis (strain ATCC 20868 / MF5171)</name>
    <dbReference type="NCBI Taxonomy" id="1116229"/>
    <lineage>
        <taxon>Eukaryota</taxon>
        <taxon>Fungi</taxon>
        <taxon>Dikarya</taxon>
        <taxon>Ascomycota</taxon>
        <taxon>Pezizomycotina</taxon>
        <taxon>Leotiomycetes</taxon>
        <taxon>Helotiales</taxon>
        <taxon>Helotiaceae</taxon>
        <taxon>Glarea</taxon>
    </lineage>
</organism>
<accession>S3D3Z8</accession>
<dbReference type="Gene3D" id="3.40.50.1820">
    <property type="entry name" value="alpha/beta hydrolase"/>
    <property type="match status" value="1"/>
</dbReference>
<gene>
    <name evidence="8" type="ORF">GLAREA_11916</name>
</gene>
<evidence type="ECO:0000256" key="6">
    <source>
        <dbReference type="ARBA" id="ARBA00023180"/>
    </source>
</evidence>
<protein>
    <recommendedName>
        <fullName evidence="7">Carboxypeptidase</fullName>
        <ecNumber evidence="7">3.4.16.-</ecNumber>
    </recommendedName>
</protein>
<feature type="chain" id="PRO_5005146300" description="Carboxypeptidase" evidence="7">
    <location>
        <begin position="19"/>
        <end position="548"/>
    </location>
</feature>
<dbReference type="PANTHER" id="PTHR11802:SF116">
    <property type="entry name" value="CARBOXYPEPTIDASE"/>
    <property type="match status" value="1"/>
</dbReference>
<keyword evidence="9" id="KW-1185">Reference proteome</keyword>
<evidence type="ECO:0000256" key="1">
    <source>
        <dbReference type="ARBA" id="ARBA00009431"/>
    </source>
</evidence>
<sequence>MRVVNSLLLLAAASFTVAVQSPHEKASKYVKRSTAPLHTKDAPRARSYSQYLTNSTSKFSVNGSALPEVDFNIGESYAGTLPISENESDINRLWFWFFPSTNPLASKEITIWLNGGPGCSSLDGLFQENGPFLWQSGTYAPVVNPYSWVNLTNMIYIDQPVSTGFSPGNITVNDEHDVATQFMGFWKNFIETFAMQGYKVYVTGESYAGQYIPYIASAMLDAEDEIYYNVKGVNIMDPSINDDSILMYTPALPALKKYQSVIGINDTYMAVLEETALTCGYTDYYAEYFNIFPPKGPLPPGPDYRRKGCDIYDDIYNAVYYVNPCFNIYHLTDFCPFLWDELGFPSLGTGPNNYFNRTDVQKVINAPPTDYFICGGGPNLFPHHDKSVPSALGPLPSVIERTNNTIISHGDLDFLLFTEGTLTTIQNMTWNGLQGFQSAPPATDNLFVPYHQSLGEIQEYVNGAIPHSPAFTDTAGSGLQGKWHTERGLTFVRVTLAGHEIPQYTPGVAYRQLEFLLGRIDNLSQMGDFTTGPQGNYTGSTAPLRRGV</sequence>
<dbReference type="FunFam" id="3.40.50.1820:FF:000118">
    <property type="entry name" value="Carboxypeptidase"/>
    <property type="match status" value="1"/>
</dbReference>
<dbReference type="InterPro" id="IPR033124">
    <property type="entry name" value="Ser_caboxypep_his_AS"/>
</dbReference>
<dbReference type="PRINTS" id="PR00724">
    <property type="entry name" value="CRBOXYPTASEC"/>
</dbReference>
<dbReference type="EMBL" id="KE145360">
    <property type="protein sequence ID" value="EPE31834.1"/>
    <property type="molecule type" value="Genomic_DNA"/>
</dbReference>
<comment type="similarity">
    <text evidence="1 7">Belongs to the peptidase S10 family.</text>
</comment>
<keyword evidence="3 7" id="KW-0645">Protease</keyword>
<dbReference type="PANTHER" id="PTHR11802">
    <property type="entry name" value="SERINE PROTEASE FAMILY S10 SERINE CARBOXYPEPTIDASE"/>
    <property type="match status" value="1"/>
</dbReference>
<dbReference type="GO" id="GO:0004185">
    <property type="term" value="F:serine-type carboxypeptidase activity"/>
    <property type="evidence" value="ECO:0007669"/>
    <property type="project" value="UniProtKB-UniRule"/>
</dbReference>
<evidence type="ECO:0000256" key="2">
    <source>
        <dbReference type="ARBA" id="ARBA00022645"/>
    </source>
</evidence>
<evidence type="ECO:0000313" key="8">
    <source>
        <dbReference type="EMBL" id="EPE31834.1"/>
    </source>
</evidence>
<dbReference type="PROSITE" id="PS00560">
    <property type="entry name" value="CARBOXYPEPT_SER_HIS"/>
    <property type="match status" value="1"/>
</dbReference>
<evidence type="ECO:0000256" key="7">
    <source>
        <dbReference type="RuleBase" id="RU361156"/>
    </source>
</evidence>
<keyword evidence="4 7" id="KW-0732">Signal</keyword>
<dbReference type="InterPro" id="IPR001563">
    <property type="entry name" value="Peptidase_S10"/>
</dbReference>
<evidence type="ECO:0000256" key="3">
    <source>
        <dbReference type="ARBA" id="ARBA00022670"/>
    </source>
</evidence>
<evidence type="ECO:0000313" key="9">
    <source>
        <dbReference type="Proteomes" id="UP000016922"/>
    </source>
</evidence>
<dbReference type="SUPFAM" id="SSF53474">
    <property type="entry name" value="alpha/beta-Hydrolases"/>
    <property type="match status" value="1"/>
</dbReference>
<proteinExistence type="inferred from homology"/>
<name>S3D3Z8_GLAL2</name>
<dbReference type="OMA" id="PYHYGLA"/>
<dbReference type="HOGENOM" id="CLU_008523_12_3_1"/>
<dbReference type="RefSeq" id="XP_008080889.1">
    <property type="nucleotide sequence ID" value="XM_008082698.1"/>
</dbReference>
<dbReference type="InterPro" id="IPR029058">
    <property type="entry name" value="AB_hydrolase_fold"/>
</dbReference>
<keyword evidence="5 7" id="KW-0378">Hydrolase</keyword>